<comment type="similarity">
    <text evidence="2">Belongs to the COG7 family.</text>
</comment>
<dbReference type="AlphaFoldDB" id="A0A087UQT9"/>
<keyword evidence="6" id="KW-0333">Golgi apparatus</keyword>
<dbReference type="STRING" id="407821.A0A087UQT9"/>
<dbReference type="GO" id="GO:0017119">
    <property type="term" value="C:Golgi transport complex"/>
    <property type="evidence" value="ECO:0007669"/>
    <property type="project" value="InterPro"/>
</dbReference>
<organism evidence="9 10">
    <name type="scientific">Stegodyphus mimosarum</name>
    <name type="common">African social velvet spider</name>
    <dbReference type="NCBI Taxonomy" id="407821"/>
    <lineage>
        <taxon>Eukaryota</taxon>
        <taxon>Metazoa</taxon>
        <taxon>Ecdysozoa</taxon>
        <taxon>Arthropoda</taxon>
        <taxon>Chelicerata</taxon>
        <taxon>Arachnida</taxon>
        <taxon>Araneae</taxon>
        <taxon>Araneomorphae</taxon>
        <taxon>Entelegynae</taxon>
        <taxon>Eresoidea</taxon>
        <taxon>Eresidae</taxon>
        <taxon>Stegodyphus</taxon>
    </lineage>
</organism>
<dbReference type="GO" id="GO:0007030">
    <property type="term" value="P:Golgi organization"/>
    <property type="evidence" value="ECO:0007669"/>
    <property type="project" value="TreeGrafter"/>
</dbReference>
<protein>
    <recommendedName>
        <fullName evidence="3">Conserved oligomeric Golgi complex subunit 7</fullName>
    </recommendedName>
    <alternativeName>
        <fullName evidence="8">Component of oligomeric Golgi complex 7</fullName>
    </alternativeName>
</protein>
<keyword evidence="10" id="KW-1185">Reference proteome</keyword>
<keyword evidence="7" id="KW-0472">Membrane</keyword>
<evidence type="ECO:0000256" key="4">
    <source>
        <dbReference type="ARBA" id="ARBA00022448"/>
    </source>
</evidence>
<dbReference type="Pfam" id="PF10191">
    <property type="entry name" value="COG7"/>
    <property type="match status" value="1"/>
</dbReference>
<sequence length="159" mass="17959">MDLAAFSNDDFDPKEWINKTFQCPEARENKEEFATTIVAKLQSFIQEVNISLEKTAEQVNQNIPRIAREIEVMQNEAKLLQHQMSSVKGDVMKVEHDASQAMQTLLKIDHVKSCMQEASKALREADNWTTLSADVEEIFDSGDINAIAMKLVGMQNSLV</sequence>
<reference evidence="9 10" key="1">
    <citation type="submission" date="2013-11" db="EMBL/GenBank/DDBJ databases">
        <title>Genome sequencing of Stegodyphus mimosarum.</title>
        <authorList>
            <person name="Bechsgaard J."/>
        </authorList>
    </citation>
    <scope>NUCLEOTIDE SEQUENCE [LARGE SCALE GENOMIC DNA]</scope>
</reference>
<comment type="subcellular location">
    <subcellularLocation>
        <location evidence="1">Golgi apparatus membrane</location>
        <topology evidence="1">Peripheral membrane protein</topology>
    </subcellularLocation>
</comment>
<dbReference type="PANTHER" id="PTHR21443:SF0">
    <property type="entry name" value="CONSERVED OLIGOMERIC GOLGI COMPLEX SUBUNIT 7"/>
    <property type="match status" value="1"/>
</dbReference>
<evidence type="ECO:0000256" key="7">
    <source>
        <dbReference type="ARBA" id="ARBA00023136"/>
    </source>
</evidence>
<gene>
    <name evidence="9" type="ORF">X975_14841</name>
</gene>
<accession>A0A087UQT9</accession>
<dbReference type="OrthoDB" id="245173at2759"/>
<evidence type="ECO:0000313" key="9">
    <source>
        <dbReference type="EMBL" id="KFM79728.1"/>
    </source>
</evidence>
<keyword evidence="4" id="KW-0813">Transport</keyword>
<proteinExistence type="inferred from homology"/>
<evidence type="ECO:0000256" key="8">
    <source>
        <dbReference type="ARBA" id="ARBA00031345"/>
    </source>
</evidence>
<feature type="non-terminal residue" evidence="9">
    <location>
        <position position="159"/>
    </location>
</feature>
<evidence type="ECO:0000256" key="2">
    <source>
        <dbReference type="ARBA" id="ARBA00005831"/>
    </source>
</evidence>
<evidence type="ECO:0000256" key="6">
    <source>
        <dbReference type="ARBA" id="ARBA00023034"/>
    </source>
</evidence>
<dbReference type="OMA" id="INAIAMK"/>
<evidence type="ECO:0000313" key="10">
    <source>
        <dbReference type="Proteomes" id="UP000054359"/>
    </source>
</evidence>
<name>A0A087UQT9_STEMI</name>
<dbReference type="GO" id="GO:0006886">
    <property type="term" value="P:intracellular protein transport"/>
    <property type="evidence" value="ECO:0007669"/>
    <property type="project" value="InterPro"/>
</dbReference>
<evidence type="ECO:0000256" key="3">
    <source>
        <dbReference type="ARBA" id="ARBA00020984"/>
    </source>
</evidence>
<evidence type="ECO:0000256" key="1">
    <source>
        <dbReference type="ARBA" id="ARBA00004395"/>
    </source>
</evidence>
<dbReference type="InterPro" id="IPR019335">
    <property type="entry name" value="COG7"/>
</dbReference>
<dbReference type="Proteomes" id="UP000054359">
    <property type="component" value="Unassembled WGS sequence"/>
</dbReference>
<dbReference type="PANTHER" id="PTHR21443">
    <property type="entry name" value="CONSERVED OLIGOMERIC GOLGI COMPLEX COMPONENT 7"/>
    <property type="match status" value="1"/>
</dbReference>
<dbReference type="GO" id="GO:0000139">
    <property type="term" value="C:Golgi membrane"/>
    <property type="evidence" value="ECO:0007669"/>
    <property type="project" value="UniProtKB-SubCell"/>
</dbReference>
<keyword evidence="5" id="KW-0653">Protein transport</keyword>
<dbReference type="EMBL" id="KK121098">
    <property type="protein sequence ID" value="KFM79728.1"/>
    <property type="molecule type" value="Genomic_DNA"/>
</dbReference>
<dbReference type="GO" id="GO:0006890">
    <property type="term" value="P:retrograde vesicle-mediated transport, Golgi to endoplasmic reticulum"/>
    <property type="evidence" value="ECO:0007669"/>
    <property type="project" value="TreeGrafter"/>
</dbReference>
<evidence type="ECO:0000256" key="5">
    <source>
        <dbReference type="ARBA" id="ARBA00022927"/>
    </source>
</evidence>